<evidence type="ECO:0000256" key="8">
    <source>
        <dbReference type="ARBA" id="ARBA00023315"/>
    </source>
</evidence>
<evidence type="ECO:0000256" key="4">
    <source>
        <dbReference type="ARBA" id="ARBA00022989"/>
    </source>
</evidence>
<evidence type="ECO:0000256" key="7">
    <source>
        <dbReference type="ARBA" id="ARBA00023288"/>
    </source>
</evidence>
<keyword evidence="5 10" id="KW-0472">Membrane</keyword>
<evidence type="ECO:0000256" key="2">
    <source>
        <dbReference type="ARBA" id="ARBA00022679"/>
    </source>
</evidence>
<dbReference type="PROSITE" id="PS50216">
    <property type="entry name" value="DHHC"/>
    <property type="match status" value="1"/>
</dbReference>
<keyword evidence="8 10" id="KW-0012">Acyltransferase</keyword>
<dbReference type="EC" id="2.3.1.225" evidence="10"/>
<feature type="transmembrane region" description="Helical" evidence="10">
    <location>
        <begin position="46"/>
        <end position="71"/>
    </location>
</feature>
<accession>A0A8K0JSN5</accession>
<comment type="domain">
    <text evidence="10">The DHHC domain is required for palmitoyltransferase activity.</text>
</comment>
<evidence type="ECO:0000313" key="12">
    <source>
        <dbReference type="EMBL" id="KAG7580082.1"/>
    </source>
</evidence>
<dbReference type="Proteomes" id="UP000812966">
    <property type="component" value="Unassembled WGS sequence"/>
</dbReference>
<keyword evidence="7" id="KW-0449">Lipoprotein</keyword>
<dbReference type="GO" id="GO:0019706">
    <property type="term" value="F:protein-cysteine S-palmitoyltransferase activity"/>
    <property type="evidence" value="ECO:0007669"/>
    <property type="project" value="UniProtKB-EC"/>
</dbReference>
<dbReference type="EMBL" id="JABELV010000001">
    <property type="protein sequence ID" value="KAG7580082.1"/>
    <property type="molecule type" value="Genomic_DNA"/>
</dbReference>
<keyword evidence="4 10" id="KW-1133">Transmembrane helix</keyword>
<comment type="catalytic activity">
    <reaction evidence="9 10">
        <text>L-cysteinyl-[protein] + hexadecanoyl-CoA = S-hexadecanoyl-L-cysteinyl-[protein] + CoA</text>
        <dbReference type="Rhea" id="RHEA:36683"/>
        <dbReference type="Rhea" id="RHEA-COMP:10131"/>
        <dbReference type="Rhea" id="RHEA-COMP:11032"/>
        <dbReference type="ChEBI" id="CHEBI:29950"/>
        <dbReference type="ChEBI" id="CHEBI:57287"/>
        <dbReference type="ChEBI" id="CHEBI:57379"/>
        <dbReference type="ChEBI" id="CHEBI:74151"/>
        <dbReference type="EC" id="2.3.1.225"/>
    </reaction>
</comment>
<dbReference type="Pfam" id="PF01529">
    <property type="entry name" value="DHHC"/>
    <property type="match status" value="1"/>
</dbReference>
<organism evidence="12 13">
    <name type="scientific">Filobasidium floriforme</name>
    <dbReference type="NCBI Taxonomy" id="5210"/>
    <lineage>
        <taxon>Eukaryota</taxon>
        <taxon>Fungi</taxon>
        <taxon>Dikarya</taxon>
        <taxon>Basidiomycota</taxon>
        <taxon>Agaricomycotina</taxon>
        <taxon>Tremellomycetes</taxon>
        <taxon>Filobasidiales</taxon>
        <taxon>Filobasidiaceae</taxon>
        <taxon>Filobasidium</taxon>
    </lineage>
</organism>
<keyword evidence="6" id="KW-0564">Palmitate</keyword>
<evidence type="ECO:0000313" key="13">
    <source>
        <dbReference type="Proteomes" id="UP000812966"/>
    </source>
</evidence>
<comment type="similarity">
    <text evidence="10">Belongs to the DHHC palmitoyltransferase family.</text>
</comment>
<evidence type="ECO:0000256" key="3">
    <source>
        <dbReference type="ARBA" id="ARBA00022692"/>
    </source>
</evidence>
<dbReference type="AlphaFoldDB" id="A0A8K0JSN5"/>
<sequence length="387" mass="43467">MSNPLLTRTLGRFVSTFLLSYFCIAWYVCCYEIGYEIIWRTQGRKLYAGGYIVLTTLIVASIVRTFIYLLLLPSSHCSPPAQPLPSSITIRSIPLACSPAQPLGPISPPQPLELDRCHKGLCEGGWKTGRTRHCSVCKRCRVGFDHHCPWFNNCLTLPHMKAFLLLTSLTPVGILIIAIPATTLVLHDLRTVLAWSYKSELMREIWWGRWYAWVPGPIGRWAVGIVWSYKRFVSPYEPGMKVGRDPSLFYLGLLGMAVVLAAICLALTVSTILMLSKGELSVDRARRKSYKKMLSAHPTPDQTQRDKMEAMKPMVKLFIPDLQGQVTNDEGVHAGSVVLVPATWRADAADGSLLREVWRGPLFPNSSECGRWDEERVGRTVKMQGYL</sequence>
<feature type="transmembrane region" description="Helical" evidence="10">
    <location>
        <begin position="210"/>
        <end position="229"/>
    </location>
</feature>
<evidence type="ECO:0000256" key="5">
    <source>
        <dbReference type="ARBA" id="ARBA00023136"/>
    </source>
</evidence>
<feature type="transmembrane region" description="Helical" evidence="10">
    <location>
        <begin position="249"/>
        <end position="276"/>
    </location>
</feature>
<dbReference type="GO" id="GO:0016020">
    <property type="term" value="C:membrane"/>
    <property type="evidence" value="ECO:0007669"/>
    <property type="project" value="UniProtKB-SubCell"/>
</dbReference>
<proteinExistence type="inferred from homology"/>
<dbReference type="InterPro" id="IPR039859">
    <property type="entry name" value="PFA4/ZDH16/20/ERF2-like"/>
</dbReference>
<evidence type="ECO:0000256" key="1">
    <source>
        <dbReference type="ARBA" id="ARBA00004141"/>
    </source>
</evidence>
<gene>
    <name evidence="12" type="ORF">FFLO_00053</name>
</gene>
<feature type="domain" description="Palmitoyltransferase DHHC" evidence="11">
    <location>
        <begin position="126"/>
        <end position="187"/>
    </location>
</feature>
<evidence type="ECO:0000259" key="11">
    <source>
        <dbReference type="Pfam" id="PF01529"/>
    </source>
</evidence>
<dbReference type="PANTHER" id="PTHR12246">
    <property type="entry name" value="PALMITOYLTRANSFERASE ZDHHC16"/>
    <property type="match status" value="1"/>
</dbReference>
<name>A0A8K0JSN5_9TREE</name>
<evidence type="ECO:0000256" key="9">
    <source>
        <dbReference type="ARBA" id="ARBA00048048"/>
    </source>
</evidence>
<evidence type="ECO:0000256" key="6">
    <source>
        <dbReference type="ARBA" id="ARBA00023139"/>
    </source>
</evidence>
<protein>
    <recommendedName>
        <fullName evidence="10">Palmitoyltransferase</fullName>
        <ecNumber evidence="10">2.3.1.225</ecNumber>
    </recommendedName>
</protein>
<evidence type="ECO:0000256" key="10">
    <source>
        <dbReference type="RuleBase" id="RU079119"/>
    </source>
</evidence>
<keyword evidence="2 10" id="KW-0808">Transferase</keyword>
<comment type="subcellular location">
    <subcellularLocation>
        <location evidence="1">Membrane</location>
        <topology evidence="1">Multi-pass membrane protein</topology>
    </subcellularLocation>
</comment>
<keyword evidence="13" id="KW-1185">Reference proteome</keyword>
<comment type="caution">
    <text evidence="12">The sequence shown here is derived from an EMBL/GenBank/DDBJ whole genome shotgun (WGS) entry which is preliminary data.</text>
</comment>
<feature type="transmembrane region" description="Helical" evidence="10">
    <location>
        <begin position="12"/>
        <end position="34"/>
    </location>
</feature>
<feature type="transmembrane region" description="Helical" evidence="10">
    <location>
        <begin position="162"/>
        <end position="189"/>
    </location>
</feature>
<reference evidence="12" key="1">
    <citation type="submission" date="2020-04" db="EMBL/GenBank/DDBJ databases">
        <title>Analysis of mating type loci in Filobasidium floriforme.</title>
        <authorList>
            <person name="Nowrousian M."/>
        </authorList>
    </citation>
    <scope>NUCLEOTIDE SEQUENCE</scope>
    <source>
        <strain evidence="12">CBS 6242</strain>
    </source>
</reference>
<dbReference type="InterPro" id="IPR001594">
    <property type="entry name" value="Palmitoyltrfase_DHHC"/>
</dbReference>
<keyword evidence="3 10" id="KW-0812">Transmembrane</keyword>